<dbReference type="GO" id="GO:0008540">
    <property type="term" value="C:proteasome regulatory particle, base subcomplex"/>
    <property type="evidence" value="ECO:0007669"/>
    <property type="project" value="TreeGrafter"/>
</dbReference>
<feature type="region of interest" description="Disordered" evidence="1">
    <location>
        <begin position="140"/>
        <end position="174"/>
    </location>
</feature>
<gene>
    <name evidence="3" type="ORF">B296_00013163</name>
</gene>
<dbReference type="SMART" id="SM00726">
    <property type="entry name" value="UIM"/>
    <property type="match status" value="2"/>
</dbReference>
<comment type="caution">
    <text evidence="3">The sequence shown here is derived from an EMBL/GenBank/DDBJ whole genome shotgun (WGS) entry which is preliminary data.</text>
</comment>
<accession>A0A444FL53</accession>
<feature type="compositionally biased region" description="Basic and acidic residues" evidence="1">
    <location>
        <begin position="140"/>
        <end position="158"/>
    </location>
</feature>
<feature type="chain" id="PRO_5043769746" evidence="2">
    <location>
        <begin position="20"/>
        <end position="301"/>
    </location>
</feature>
<dbReference type="Gene3D" id="3.40.50.410">
    <property type="entry name" value="von Willebrand factor, type A domain"/>
    <property type="match status" value="1"/>
</dbReference>
<dbReference type="InterPro" id="IPR036465">
    <property type="entry name" value="vWFA_dom_sf"/>
</dbReference>
<dbReference type="FunFam" id="1.10.287.3990:FF:000004">
    <property type="entry name" value="26S proteasome regulatory subunit N10"/>
    <property type="match status" value="1"/>
</dbReference>
<dbReference type="GO" id="GO:0005829">
    <property type="term" value="C:cytosol"/>
    <property type="evidence" value="ECO:0007669"/>
    <property type="project" value="TreeGrafter"/>
</dbReference>
<dbReference type="GO" id="GO:0031593">
    <property type="term" value="F:polyubiquitin modification-dependent protein binding"/>
    <property type="evidence" value="ECO:0007669"/>
    <property type="project" value="TreeGrafter"/>
</dbReference>
<evidence type="ECO:0000256" key="1">
    <source>
        <dbReference type="SAM" id="MobiDB-lite"/>
    </source>
</evidence>
<dbReference type="AlphaFoldDB" id="A0A444FL53"/>
<evidence type="ECO:0000313" key="4">
    <source>
        <dbReference type="Proteomes" id="UP000287651"/>
    </source>
</evidence>
<dbReference type="InterPro" id="IPR027040">
    <property type="entry name" value="PSMD4"/>
</dbReference>
<dbReference type="EMBL" id="AMZH03001494">
    <property type="protein sequence ID" value="RRT79107.1"/>
    <property type="molecule type" value="Genomic_DNA"/>
</dbReference>
<dbReference type="PANTHER" id="PTHR10223:SF0">
    <property type="entry name" value="26S PROTEASOME NON-ATPASE REGULATORY SUBUNIT 4"/>
    <property type="match status" value="1"/>
</dbReference>
<evidence type="ECO:0000313" key="3">
    <source>
        <dbReference type="EMBL" id="RRT79107.1"/>
    </source>
</evidence>
<reference evidence="3 4" key="1">
    <citation type="journal article" date="2014" name="Agronomy (Basel)">
        <title>A Draft Genome Sequence for Ensete ventricosum, the Drought-Tolerant Tree Against Hunger.</title>
        <authorList>
            <person name="Harrison J."/>
            <person name="Moore K.A."/>
            <person name="Paszkiewicz K."/>
            <person name="Jones T."/>
            <person name="Grant M."/>
            <person name="Ambacheew D."/>
            <person name="Muzemil S."/>
            <person name="Studholme D.J."/>
        </authorList>
    </citation>
    <scope>NUCLEOTIDE SEQUENCE [LARGE SCALE GENOMIC DNA]</scope>
</reference>
<name>A0A444FL53_ENSVE</name>
<dbReference type="Proteomes" id="UP000287651">
    <property type="component" value="Unassembled WGS sequence"/>
</dbReference>
<dbReference type="GO" id="GO:0005634">
    <property type="term" value="C:nucleus"/>
    <property type="evidence" value="ECO:0007669"/>
    <property type="project" value="TreeGrafter"/>
</dbReference>
<dbReference type="Gene3D" id="1.10.287.3990">
    <property type="match status" value="1"/>
</dbReference>
<dbReference type="GO" id="GO:0043161">
    <property type="term" value="P:proteasome-mediated ubiquitin-dependent protein catabolic process"/>
    <property type="evidence" value="ECO:0007669"/>
    <property type="project" value="TreeGrafter"/>
</dbReference>
<dbReference type="PROSITE" id="PS50330">
    <property type="entry name" value="UIM"/>
    <property type="match status" value="1"/>
</dbReference>
<sequence>MLLGLVSIFLILFFYISSPIKYDKKTLEAIGRKLKKNSVALDVVDFGESDDGKPEKLEALVAAVNNNDNSHIVHVPPGPSALSDVLIRFLYGEGGSGFAAAAAAAAAGGMSGFDFGVDPNIDPELALALRISMEEERARQEAAAKKAAEESTKQEKVGEQASSSQDAAMTEAVNTSAVVADDKKQNLTDDEAALLEQALAMSMDGAKSTSVDIADADMSDATAEDPELAYGYILQKLICNSVHFVSITAYADLRSFTLLHAALQMSVQETARDSSSQSEMSKVLEDQSFVSSILNSVIFIC</sequence>
<keyword evidence="2" id="KW-0732">Signal</keyword>
<feature type="signal peptide" evidence="2">
    <location>
        <begin position="1"/>
        <end position="19"/>
    </location>
</feature>
<protein>
    <submittedName>
        <fullName evidence="3">Uncharacterized protein</fullName>
    </submittedName>
</protein>
<dbReference type="InterPro" id="IPR003903">
    <property type="entry name" value="UIM_dom"/>
</dbReference>
<feature type="compositionally biased region" description="Polar residues" evidence="1">
    <location>
        <begin position="160"/>
        <end position="174"/>
    </location>
</feature>
<evidence type="ECO:0000256" key="2">
    <source>
        <dbReference type="SAM" id="SignalP"/>
    </source>
</evidence>
<organism evidence="3 4">
    <name type="scientific">Ensete ventricosum</name>
    <name type="common">Abyssinian banana</name>
    <name type="synonym">Musa ensete</name>
    <dbReference type="NCBI Taxonomy" id="4639"/>
    <lineage>
        <taxon>Eukaryota</taxon>
        <taxon>Viridiplantae</taxon>
        <taxon>Streptophyta</taxon>
        <taxon>Embryophyta</taxon>
        <taxon>Tracheophyta</taxon>
        <taxon>Spermatophyta</taxon>
        <taxon>Magnoliopsida</taxon>
        <taxon>Liliopsida</taxon>
        <taxon>Zingiberales</taxon>
        <taxon>Musaceae</taxon>
        <taxon>Ensete</taxon>
    </lineage>
</organism>
<proteinExistence type="predicted"/>
<dbReference type="PANTHER" id="PTHR10223">
    <property type="entry name" value="26S PROTEASOME NON-ATPASE REGULATORY SUBUNIT 4"/>
    <property type="match status" value="1"/>
</dbReference>